<dbReference type="Pfam" id="PF04452">
    <property type="entry name" value="Methyltrans_RNA"/>
    <property type="match status" value="1"/>
</dbReference>
<comment type="catalytic activity">
    <reaction evidence="9 10">
        <text>uridine(1498) in 16S rRNA + S-adenosyl-L-methionine = N(3)-methyluridine(1498) in 16S rRNA + S-adenosyl-L-homocysteine + H(+)</text>
        <dbReference type="Rhea" id="RHEA:42920"/>
        <dbReference type="Rhea" id="RHEA-COMP:10283"/>
        <dbReference type="Rhea" id="RHEA-COMP:10284"/>
        <dbReference type="ChEBI" id="CHEBI:15378"/>
        <dbReference type="ChEBI" id="CHEBI:57856"/>
        <dbReference type="ChEBI" id="CHEBI:59789"/>
        <dbReference type="ChEBI" id="CHEBI:65315"/>
        <dbReference type="ChEBI" id="CHEBI:74502"/>
        <dbReference type="EC" id="2.1.1.193"/>
    </reaction>
</comment>
<dbReference type="STRING" id="1802270.A3C07_03355"/>
<evidence type="ECO:0000256" key="5">
    <source>
        <dbReference type="ARBA" id="ARBA00022603"/>
    </source>
</evidence>
<evidence type="ECO:0000259" key="11">
    <source>
        <dbReference type="Pfam" id="PF04452"/>
    </source>
</evidence>
<comment type="caution">
    <text evidence="13">The sequence shown here is derived from an EMBL/GenBank/DDBJ whole genome shotgun (WGS) entry which is preliminary data.</text>
</comment>
<evidence type="ECO:0000256" key="6">
    <source>
        <dbReference type="ARBA" id="ARBA00022679"/>
    </source>
</evidence>
<dbReference type="SUPFAM" id="SSF88697">
    <property type="entry name" value="PUA domain-like"/>
    <property type="match status" value="1"/>
</dbReference>
<keyword evidence="4 10" id="KW-0698">rRNA processing</keyword>
<name>A0A1G2KNC9_9BACT</name>
<feature type="domain" description="Ribosomal RNA small subunit methyltransferase E PUA-like" evidence="12">
    <location>
        <begin position="18"/>
        <end position="56"/>
    </location>
</feature>
<comment type="function">
    <text evidence="8 10">Specifically methylates the N3 position of the uracil ring of uridine 1498 (m3U1498) in 16S rRNA. Acts on the fully assembled 30S ribosomal subunit.</text>
</comment>
<keyword evidence="6 10" id="KW-0808">Transferase</keyword>
<accession>A0A1G2KNC9</accession>
<dbReference type="Proteomes" id="UP000179023">
    <property type="component" value="Unassembled WGS sequence"/>
</dbReference>
<evidence type="ECO:0000313" key="13">
    <source>
        <dbReference type="EMBL" id="OHA00903.1"/>
    </source>
</evidence>
<proteinExistence type="inferred from homology"/>
<dbReference type="GO" id="GO:0005737">
    <property type="term" value="C:cytoplasm"/>
    <property type="evidence" value="ECO:0007669"/>
    <property type="project" value="UniProtKB-SubCell"/>
</dbReference>
<keyword evidence="7 10" id="KW-0949">S-adenosyl-L-methionine</keyword>
<dbReference type="AlphaFoldDB" id="A0A1G2KNC9"/>
<dbReference type="InterPro" id="IPR046886">
    <property type="entry name" value="RsmE_MTase_dom"/>
</dbReference>
<organism evidence="13 14">
    <name type="scientific">Candidatus Sungbacteria bacterium RIFCSPHIGHO2_02_FULL_47_11</name>
    <dbReference type="NCBI Taxonomy" id="1802270"/>
    <lineage>
        <taxon>Bacteria</taxon>
        <taxon>Candidatus Sungiibacteriota</taxon>
    </lineage>
</organism>
<protein>
    <recommendedName>
        <fullName evidence="10">Ribosomal RNA small subunit methyltransferase E</fullName>
        <ecNumber evidence="10">2.1.1.193</ecNumber>
    </recommendedName>
</protein>
<dbReference type="InterPro" id="IPR015947">
    <property type="entry name" value="PUA-like_sf"/>
</dbReference>
<evidence type="ECO:0000256" key="3">
    <source>
        <dbReference type="ARBA" id="ARBA00022490"/>
    </source>
</evidence>
<comment type="similarity">
    <text evidence="2 10">Belongs to the RNA methyltransferase RsmE family.</text>
</comment>
<dbReference type="InterPro" id="IPR029026">
    <property type="entry name" value="tRNA_m1G_MTases_N"/>
</dbReference>
<evidence type="ECO:0000256" key="1">
    <source>
        <dbReference type="ARBA" id="ARBA00004496"/>
    </source>
</evidence>
<evidence type="ECO:0000256" key="2">
    <source>
        <dbReference type="ARBA" id="ARBA00005528"/>
    </source>
</evidence>
<dbReference type="GO" id="GO:0070475">
    <property type="term" value="P:rRNA base methylation"/>
    <property type="evidence" value="ECO:0007669"/>
    <property type="project" value="TreeGrafter"/>
</dbReference>
<reference evidence="13 14" key="1">
    <citation type="journal article" date="2016" name="Nat. Commun.">
        <title>Thousands of microbial genomes shed light on interconnected biogeochemical processes in an aquifer system.</title>
        <authorList>
            <person name="Anantharaman K."/>
            <person name="Brown C.T."/>
            <person name="Hug L.A."/>
            <person name="Sharon I."/>
            <person name="Castelle C.J."/>
            <person name="Probst A.J."/>
            <person name="Thomas B.C."/>
            <person name="Singh A."/>
            <person name="Wilkins M.J."/>
            <person name="Karaoz U."/>
            <person name="Brodie E.L."/>
            <person name="Williams K.H."/>
            <person name="Hubbard S.S."/>
            <person name="Banfield J.F."/>
        </authorList>
    </citation>
    <scope>NUCLEOTIDE SEQUENCE [LARGE SCALE GENOMIC DNA]</scope>
</reference>
<dbReference type="InterPro" id="IPR006700">
    <property type="entry name" value="RsmE"/>
</dbReference>
<dbReference type="PANTHER" id="PTHR30027:SF3">
    <property type="entry name" value="16S RRNA (URACIL(1498)-N(3))-METHYLTRANSFERASE"/>
    <property type="match status" value="1"/>
</dbReference>
<evidence type="ECO:0000313" key="14">
    <source>
        <dbReference type="Proteomes" id="UP000179023"/>
    </source>
</evidence>
<gene>
    <name evidence="13" type="ORF">A3C07_03355</name>
</gene>
<evidence type="ECO:0000256" key="7">
    <source>
        <dbReference type="ARBA" id="ARBA00022691"/>
    </source>
</evidence>
<evidence type="ECO:0000256" key="9">
    <source>
        <dbReference type="ARBA" id="ARBA00047944"/>
    </source>
</evidence>
<comment type="subcellular location">
    <subcellularLocation>
        <location evidence="1 10">Cytoplasm</location>
    </subcellularLocation>
</comment>
<dbReference type="Gene3D" id="3.40.1280.10">
    <property type="match status" value="1"/>
</dbReference>
<keyword evidence="3 10" id="KW-0963">Cytoplasm</keyword>
<evidence type="ECO:0000256" key="10">
    <source>
        <dbReference type="PIRNR" id="PIRNR015601"/>
    </source>
</evidence>
<dbReference type="EMBL" id="MHQI01000003">
    <property type="protein sequence ID" value="OHA00903.1"/>
    <property type="molecule type" value="Genomic_DNA"/>
</dbReference>
<evidence type="ECO:0000256" key="8">
    <source>
        <dbReference type="ARBA" id="ARBA00025699"/>
    </source>
</evidence>
<dbReference type="PANTHER" id="PTHR30027">
    <property type="entry name" value="RIBOSOMAL RNA SMALL SUBUNIT METHYLTRANSFERASE E"/>
    <property type="match status" value="1"/>
</dbReference>
<dbReference type="InterPro" id="IPR029028">
    <property type="entry name" value="Alpha/beta_knot_MTases"/>
</dbReference>
<sequence length="244" mass="27242">MHRFFCPESNFNNPQVVITDPKELHHLRNVLRLKKGDTLTIFNDQGDEVTARILESRPARVRVAIGSLRKDAPTPPVITLACAIPKKSKFEWIVEKATELGVDEIIPLRTKRTQIELKGDRLERKIVRYRDVAINAAKQSQRPRVPIVHPIVDLASALVSFPEGTIPFIPSLSGERENILEAFKAVPAPARVVFLIGPEGDFTPEEYDLARARGCLGVSLGRTVLKVETAALVAVACAQLWFRR</sequence>
<dbReference type="InterPro" id="IPR046887">
    <property type="entry name" value="RsmE_PUA-like"/>
</dbReference>
<dbReference type="PIRSF" id="PIRSF015601">
    <property type="entry name" value="MTase_slr0722"/>
    <property type="match status" value="1"/>
</dbReference>
<dbReference type="NCBIfam" id="TIGR00046">
    <property type="entry name" value="RsmE family RNA methyltransferase"/>
    <property type="match status" value="1"/>
</dbReference>
<dbReference type="EC" id="2.1.1.193" evidence="10"/>
<evidence type="ECO:0000256" key="4">
    <source>
        <dbReference type="ARBA" id="ARBA00022552"/>
    </source>
</evidence>
<dbReference type="GO" id="GO:0070042">
    <property type="term" value="F:rRNA (uridine-N3-)-methyltransferase activity"/>
    <property type="evidence" value="ECO:0007669"/>
    <property type="project" value="TreeGrafter"/>
</dbReference>
<dbReference type="CDD" id="cd18084">
    <property type="entry name" value="RsmE-like"/>
    <property type="match status" value="1"/>
</dbReference>
<dbReference type="SUPFAM" id="SSF75217">
    <property type="entry name" value="alpha/beta knot"/>
    <property type="match status" value="1"/>
</dbReference>
<keyword evidence="5 10" id="KW-0489">Methyltransferase</keyword>
<feature type="domain" description="Ribosomal RNA small subunit methyltransferase E methyltransferase" evidence="11">
    <location>
        <begin position="75"/>
        <end position="238"/>
    </location>
</feature>
<dbReference type="Pfam" id="PF20260">
    <property type="entry name" value="PUA_4"/>
    <property type="match status" value="1"/>
</dbReference>
<evidence type="ECO:0000259" key="12">
    <source>
        <dbReference type="Pfam" id="PF20260"/>
    </source>
</evidence>